<gene>
    <name evidence="1" type="ORF">FB382_004377</name>
</gene>
<comment type="caution">
    <text evidence="1">The sequence shown here is derived from an EMBL/GenBank/DDBJ whole genome shotgun (WGS) entry which is preliminary data.</text>
</comment>
<proteinExistence type="predicted"/>
<accession>A0A7W3J490</accession>
<evidence type="ECO:0000313" key="2">
    <source>
        <dbReference type="Proteomes" id="UP000580910"/>
    </source>
</evidence>
<name>A0A7W3J490_9ACTN</name>
<dbReference type="Proteomes" id="UP000580910">
    <property type="component" value="Unassembled WGS sequence"/>
</dbReference>
<dbReference type="AlphaFoldDB" id="A0A7W3J490"/>
<dbReference type="RefSeq" id="WP_182542031.1">
    <property type="nucleotide sequence ID" value="NZ_JACGXA010000004.1"/>
</dbReference>
<keyword evidence="2" id="KW-1185">Reference proteome</keyword>
<dbReference type="EMBL" id="JACGXA010000004">
    <property type="protein sequence ID" value="MBA8806026.1"/>
    <property type="molecule type" value="Genomic_DNA"/>
</dbReference>
<evidence type="ECO:0000313" key="1">
    <source>
        <dbReference type="EMBL" id="MBA8806026.1"/>
    </source>
</evidence>
<reference evidence="1 2" key="1">
    <citation type="submission" date="2020-07" db="EMBL/GenBank/DDBJ databases">
        <title>Sequencing the genomes of 1000 actinobacteria strains.</title>
        <authorList>
            <person name="Klenk H.-P."/>
        </authorList>
    </citation>
    <scope>NUCLEOTIDE SEQUENCE [LARGE SCALE GENOMIC DNA]</scope>
    <source>
        <strain evidence="1 2">DSM 21349</strain>
    </source>
</reference>
<sequence>MRFTLRFLGLDLIDFAIETAAETVYESDDQGSCTTYPIGFTQPEPAPLDYDCPDRDL</sequence>
<organism evidence="1 2">
    <name type="scientific">Nocardioides ginsengisegetis</name>
    <dbReference type="NCBI Taxonomy" id="661491"/>
    <lineage>
        <taxon>Bacteria</taxon>
        <taxon>Bacillati</taxon>
        <taxon>Actinomycetota</taxon>
        <taxon>Actinomycetes</taxon>
        <taxon>Propionibacteriales</taxon>
        <taxon>Nocardioidaceae</taxon>
        <taxon>Nocardioides</taxon>
    </lineage>
</organism>
<protein>
    <submittedName>
        <fullName evidence="1">Uncharacterized protein</fullName>
    </submittedName>
</protein>